<dbReference type="Pfam" id="PF01594">
    <property type="entry name" value="AI-2E_transport"/>
    <property type="match status" value="1"/>
</dbReference>
<dbReference type="PANTHER" id="PTHR21716:SF62">
    <property type="entry name" value="TRANSPORT PROTEIN YDBI-RELATED"/>
    <property type="match status" value="1"/>
</dbReference>
<evidence type="ECO:0000313" key="8">
    <source>
        <dbReference type="Proteomes" id="UP000292886"/>
    </source>
</evidence>
<organism evidence="7 8">
    <name type="scientific">Periweissella cryptocerci</name>
    <dbReference type="NCBI Taxonomy" id="2506420"/>
    <lineage>
        <taxon>Bacteria</taxon>
        <taxon>Bacillati</taxon>
        <taxon>Bacillota</taxon>
        <taxon>Bacilli</taxon>
        <taxon>Lactobacillales</taxon>
        <taxon>Lactobacillaceae</taxon>
        <taxon>Periweissella</taxon>
    </lineage>
</organism>
<evidence type="ECO:0000313" key="7">
    <source>
        <dbReference type="EMBL" id="QBO36690.1"/>
    </source>
</evidence>
<evidence type="ECO:0000256" key="1">
    <source>
        <dbReference type="ARBA" id="ARBA00004141"/>
    </source>
</evidence>
<dbReference type="GO" id="GO:0016020">
    <property type="term" value="C:membrane"/>
    <property type="evidence" value="ECO:0007669"/>
    <property type="project" value="UniProtKB-SubCell"/>
</dbReference>
<feature type="transmembrane region" description="Helical" evidence="6">
    <location>
        <begin position="230"/>
        <end position="257"/>
    </location>
</feature>
<dbReference type="GO" id="GO:0055085">
    <property type="term" value="P:transmembrane transport"/>
    <property type="evidence" value="ECO:0007669"/>
    <property type="project" value="TreeGrafter"/>
</dbReference>
<evidence type="ECO:0000256" key="3">
    <source>
        <dbReference type="ARBA" id="ARBA00022692"/>
    </source>
</evidence>
<feature type="transmembrane region" description="Helical" evidence="6">
    <location>
        <begin position="147"/>
        <end position="168"/>
    </location>
</feature>
<feature type="transmembrane region" description="Helical" evidence="6">
    <location>
        <begin position="296"/>
        <end position="317"/>
    </location>
</feature>
<dbReference type="AlphaFoldDB" id="A0A4P6YV83"/>
<dbReference type="InterPro" id="IPR002549">
    <property type="entry name" value="AI-2E-like"/>
</dbReference>
<keyword evidence="8" id="KW-1185">Reference proteome</keyword>
<keyword evidence="4 6" id="KW-1133">Transmembrane helix</keyword>
<feature type="transmembrane region" description="Helical" evidence="6">
    <location>
        <begin position="20"/>
        <end position="48"/>
    </location>
</feature>
<dbReference type="RefSeq" id="WP_133363767.1">
    <property type="nucleotide sequence ID" value="NZ_CP037940.1"/>
</dbReference>
<evidence type="ECO:0000256" key="4">
    <source>
        <dbReference type="ARBA" id="ARBA00022989"/>
    </source>
</evidence>
<sequence length="342" mass="38352">MFELMQKWFSKRDSQLYVTLIIVLAILWLVRSFLPTMLLTAIFAYFGLHASKWIAKKTPIPYGTAVILFYVVVVGIVVGAISFIAPMLMTEGMGLYDKILHGLNSYPQLDQWVSKYDKQFNVLDRLSKNWQDVLKGGLTVATSVIDILIRIALALFLSLIFSLTYPSLTKFGDRFKQSSFPKFFSYVHEIGAKFITILGKTIEVQLIIDIINTIIMVIGLTIMGMPSPAVLGMIVFIFGLVPVAGMLISSVPLLLIALSTGSYQRVVTLVILIILIHMLESYFLNPRLMSSRAHMPIFLTFVTLLVAEHFLGAWGLILGVPMVSYLLDIFHVNNFAGSMKNR</sequence>
<feature type="transmembrane region" description="Helical" evidence="6">
    <location>
        <begin position="263"/>
        <end position="284"/>
    </location>
</feature>
<gene>
    <name evidence="7" type="ORF">EQG49_09570</name>
</gene>
<comment type="subcellular location">
    <subcellularLocation>
        <location evidence="1">Membrane</location>
        <topology evidence="1">Multi-pass membrane protein</topology>
    </subcellularLocation>
</comment>
<reference evidence="8" key="1">
    <citation type="submission" date="2019-03" db="EMBL/GenBank/DDBJ databases">
        <title>Weissella sp. 26KH-42 Genome sequencing.</title>
        <authorList>
            <person name="Heo J."/>
            <person name="Kim S.-J."/>
            <person name="Kim J.-S."/>
            <person name="Hong S.-B."/>
            <person name="Kwon S.-W."/>
        </authorList>
    </citation>
    <scope>NUCLEOTIDE SEQUENCE [LARGE SCALE GENOMIC DNA]</scope>
    <source>
        <strain evidence="8">26KH-42</strain>
    </source>
</reference>
<keyword evidence="5 6" id="KW-0472">Membrane</keyword>
<dbReference type="EMBL" id="CP037940">
    <property type="protein sequence ID" value="QBO36690.1"/>
    <property type="molecule type" value="Genomic_DNA"/>
</dbReference>
<protein>
    <submittedName>
        <fullName evidence="7">AI-2E family transporter</fullName>
    </submittedName>
</protein>
<keyword evidence="3 6" id="KW-0812">Transmembrane</keyword>
<comment type="similarity">
    <text evidence="2">Belongs to the autoinducer-2 exporter (AI-2E) (TC 2.A.86) family.</text>
</comment>
<proteinExistence type="inferred from homology"/>
<evidence type="ECO:0000256" key="6">
    <source>
        <dbReference type="SAM" id="Phobius"/>
    </source>
</evidence>
<evidence type="ECO:0000256" key="5">
    <source>
        <dbReference type="ARBA" id="ARBA00023136"/>
    </source>
</evidence>
<dbReference type="PANTHER" id="PTHR21716">
    <property type="entry name" value="TRANSMEMBRANE PROTEIN"/>
    <property type="match status" value="1"/>
</dbReference>
<dbReference type="KEGG" id="wei:EQG49_09570"/>
<accession>A0A4P6YV83</accession>
<name>A0A4P6YV83_9LACO</name>
<feature type="transmembrane region" description="Helical" evidence="6">
    <location>
        <begin position="60"/>
        <end position="85"/>
    </location>
</feature>
<dbReference type="OrthoDB" id="9772136at2"/>
<dbReference type="Proteomes" id="UP000292886">
    <property type="component" value="Chromosome"/>
</dbReference>
<feature type="transmembrane region" description="Helical" evidence="6">
    <location>
        <begin position="204"/>
        <end position="223"/>
    </location>
</feature>
<evidence type="ECO:0000256" key="2">
    <source>
        <dbReference type="ARBA" id="ARBA00009773"/>
    </source>
</evidence>